<dbReference type="AlphaFoldDB" id="A0A5N5GNV0"/>
<keyword evidence="2" id="KW-1185">Reference proteome</keyword>
<name>A0A5N5GNV0_9ROSA</name>
<evidence type="ECO:0000313" key="1">
    <source>
        <dbReference type="EMBL" id="KAB2617255.1"/>
    </source>
</evidence>
<gene>
    <name evidence="1" type="ORF">D8674_013124</name>
</gene>
<reference evidence="2" key="2">
    <citation type="submission" date="2019-10" db="EMBL/GenBank/DDBJ databases">
        <title>A de novo genome assembly of a pear dwarfing rootstock.</title>
        <authorList>
            <person name="Wang F."/>
            <person name="Wang J."/>
            <person name="Li S."/>
            <person name="Zhang Y."/>
            <person name="Fang M."/>
            <person name="Ma L."/>
            <person name="Zhao Y."/>
            <person name="Jiang S."/>
        </authorList>
    </citation>
    <scope>NUCLEOTIDE SEQUENCE [LARGE SCALE GENOMIC DNA]</scope>
</reference>
<organism evidence="1 2">
    <name type="scientific">Pyrus ussuriensis x Pyrus communis</name>
    <dbReference type="NCBI Taxonomy" id="2448454"/>
    <lineage>
        <taxon>Eukaryota</taxon>
        <taxon>Viridiplantae</taxon>
        <taxon>Streptophyta</taxon>
        <taxon>Embryophyta</taxon>
        <taxon>Tracheophyta</taxon>
        <taxon>Spermatophyta</taxon>
        <taxon>Magnoliopsida</taxon>
        <taxon>eudicotyledons</taxon>
        <taxon>Gunneridae</taxon>
        <taxon>Pentapetalae</taxon>
        <taxon>rosids</taxon>
        <taxon>fabids</taxon>
        <taxon>Rosales</taxon>
        <taxon>Rosaceae</taxon>
        <taxon>Amygdaloideae</taxon>
        <taxon>Maleae</taxon>
        <taxon>Pyrus</taxon>
    </lineage>
</organism>
<evidence type="ECO:0000313" key="2">
    <source>
        <dbReference type="Proteomes" id="UP000327157"/>
    </source>
</evidence>
<proteinExistence type="predicted"/>
<reference evidence="1 2" key="1">
    <citation type="submission" date="2019-09" db="EMBL/GenBank/DDBJ databases">
        <authorList>
            <person name="Ou C."/>
        </authorList>
    </citation>
    <scope>NUCLEOTIDE SEQUENCE [LARGE SCALE GENOMIC DNA]</scope>
    <source>
        <strain evidence="1">S2</strain>
        <tissue evidence="1">Leaf</tissue>
    </source>
</reference>
<protein>
    <submittedName>
        <fullName evidence="1">Uncharacterized protein</fullName>
    </submittedName>
</protein>
<sequence>MIDLLGGSLSWGEHRGRHARFEGDTHEQVALAFDLQAGELANKLRFQGYVEFYKKVNLTYPDYDLDVGDDEDGSEHDEDNKVLMVVSGNGVRIKMLVERVFA</sequence>
<accession>A0A5N5GNV0</accession>
<dbReference type="Proteomes" id="UP000327157">
    <property type="component" value="Chromosome 15"/>
</dbReference>
<dbReference type="EMBL" id="SMOL01000401">
    <property type="protein sequence ID" value="KAB2617255.1"/>
    <property type="molecule type" value="Genomic_DNA"/>
</dbReference>
<reference evidence="1 2" key="3">
    <citation type="submission" date="2019-11" db="EMBL/GenBank/DDBJ databases">
        <title>A de novo genome assembly of a pear dwarfing rootstock.</title>
        <authorList>
            <person name="Wang F."/>
            <person name="Wang J."/>
            <person name="Li S."/>
            <person name="Zhang Y."/>
            <person name="Fang M."/>
            <person name="Ma L."/>
            <person name="Zhao Y."/>
            <person name="Jiang S."/>
        </authorList>
    </citation>
    <scope>NUCLEOTIDE SEQUENCE [LARGE SCALE GENOMIC DNA]</scope>
    <source>
        <strain evidence="1">S2</strain>
        <tissue evidence="1">Leaf</tissue>
    </source>
</reference>
<comment type="caution">
    <text evidence="1">The sequence shown here is derived from an EMBL/GenBank/DDBJ whole genome shotgun (WGS) entry which is preliminary data.</text>
</comment>